<dbReference type="InterPro" id="IPR048846">
    <property type="entry name" value="PaaX-like_central"/>
</dbReference>
<evidence type="ECO:0000256" key="4">
    <source>
        <dbReference type="ARBA" id="ARBA00022801"/>
    </source>
</evidence>
<organism evidence="8 9">
    <name type="scientific">Candidatus Uhrbacteria bacterium RIFCSPLOWO2_01_FULL_47_24</name>
    <dbReference type="NCBI Taxonomy" id="1802401"/>
    <lineage>
        <taxon>Bacteria</taxon>
        <taxon>Candidatus Uhriibacteriota</taxon>
    </lineage>
</organism>
<dbReference type="NCBIfam" id="TIGR01573">
    <property type="entry name" value="cas2"/>
    <property type="match status" value="1"/>
</dbReference>
<protein>
    <submittedName>
        <fullName evidence="8">CRISPR-associated endonuclease Cas2</fullName>
    </submittedName>
</protein>
<evidence type="ECO:0000256" key="5">
    <source>
        <dbReference type="ARBA" id="ARBA00022842"/>
    </source>
</evidence>
<evidence type="ECO:0000259" key="7">
    <source>
        <dbReference type="Pfam" id="PF20803"/>
    </source>
</evidence>
<dbReference type="GO" id="GO:0043571">
    <property type="term" value="P:maintenance of CRISPR repeat elements"/>
    <property type="evidence" value="ECO:0007669"/>
    <property type="project" value="InterPro"/>
</dbReference>
<dbReference type="AlphaFoldDB" id="A0A1F7UQQ9"/>
<dbReference type="GO" id="GO:0004521">
    <property type="term" value="F:RNA endonuclease activity"/>
    <property type="evidence" value="ECO:0007669"/>
    <property type="project" value="InterPro"/>
</dbReference>
<dbReference type="Proteomes" id="UP000176897">
    <property type="component" value="Unassembled WGS sequence"/>
</dbReference>
<keyword evidence="2" id="KW-0479">Metal-binding</keyword>
<proteinExistence type="predicted"/>
<keyword evidence="6" id="KW-0051">Antiviral defense</keyword>
<feature type="domain" description="Transcriptional repressor PaaX-like central Cas2-like" evidence="7">
    <location>
        <begin position="107"/>
        <end position="178"/>
    </location>
</feature>
<keyword evidence="3 8" id="KW-0255">Endonuclease</keyword>
<evidence type="ECO:0000256" key="2">
    <source>
        <dbReference type="ARBA" id="ARBA00022723"/>
    </source>
</evidence>
<comment type="caution">
    <text evidence="8">The sequence shown here is derived from an EMBL/GenBank/DDBJ whole genome shotgun (WGS) entry which is preliminary data.</text>
</comment>
<dbReference type="Pfam" id="PF20803">
    <property type="entry name" value="PaaX_M"/>
    <property type="match status" value="1"/>
</dbReference>
<dbReference type="InterPro" id="IPR021127">
    <property type="entry name" value="CRISPR_associated_Cas2"/>
</dbReference>
<dbReference type="PANTHER" id="PTHR30319">
    <property type="entry name" value="PHENYLACETIC ACID REGULATOR-RELATED TRANSCRIPTIONAL REPRESSOR"/>
    <property type="match status" value="1"/>
</dbReference>
<evidence type="ECO:0000313" key="9">
    <source>
        <dbReference type="Proteomes" id="UP000176897"/>
    </source>
</evidence>
<sequence>MGPKLTKVQTTLLELLAAYKDIDDALASYRPLYLSLKYKPTYFIKKGHRRAKKEQTQFRKHLDYLKSRHYIEMKKEGEEQLVRLTTKAKYEILRLQFVLHMRTQRKRGWDRKWRLVLFDVPEIQKKYRDFLRKLMRANGFRMWQLSVWVSPYNPEPHLSNVLRYLRIEKHYELIEVDCAKCSPRLLQKFAEVK</sequence>
<keyword evidence="1" id="KW-0540">Nuclease</keyword>
<keyword evidence="4" id="KW-0378">Hydrolase</keyword>
<dbReference type="Gene3D" id="3.30.70.2650">
    <property type="match status" value="1"/>
</dbReference>
<dbReference type="SUPFAM" id="SSF143430">
    <property type="entry name" value="TTP0101/SSO1404-like"/>
    <property type="match status" value="1"/>
</dbReference>
<dbReference type="PANTHER" id="PTHR30319:SF1">
    <property type="entry name" value="TRANSCRIPTIONAL REPRESSOR PAAX"/>
    <property type="match status" value="1"/>
</dbReference>
<accession>A0A1F7UQQ9</accession>
<gene>
    <name evidence="8" type="ORF">A3B21_02455</name>
</gene>
<reference evidence="8 9" key="1">
    <citation type="journal article" date="2016" name="Nat. Commun.">
        <title>Thousands of microbial genomes shed light on interconnected biogeochemical processes in an aquifer system.</title>
        <authorList>
            <person name="Anantharaman K."/>
            <person name="Brown C.T."/>
            <person name="Hug L.A."/>
            <person name="Sharon I."/>
            <person name="Castelle C.J."/>
            <person name="Probst A.J."/>
            <person name="Thomas B.C."/>
            <person name="Singh A."/>
            <person name="Wilkins M.J."/>
            <person name="Karaoz U."/>
            <person name="Brodie E.L."/>
            <person name="Williams K.H."/>
            <person name="Hubbard S.S."/>
            <person name="Banfield J.F."/>
        </authorList>
    </citation>
    <scope>NUCLEOTIDE SEQUENCE [LARGE SCALE GENOMIC DNA]</scope>
</reference>
<keyword evidence="5" id="KW-0460">Magnesium</keyword>
<evidence type="ECO:0000313" key="8">
    <source>
        <dbReference type="EMBL" id="OGL80007.1"/>
    </source>
</evidence>
<evidence type="ECO:0000256" key="6">
    <source>
        <dbReference type="ARBA" id="ARBA00023118"/>
    </source>
</evidence>
<dbReference type="STRING" id="1802401.A3B21_02455"/>
<evidence type="ECO:0000256" key="1">
    <source>
        <dbReference type="ARBA" id="ARBA00022722"/>
    </source>
</evidence>
<dbReference type="GO" id="GO:0006351">
    <property type="term" value="P:DNA-templated transcription"/>
    <property type="evidence" value="ECO:0007669"/>
    <property type="project" value="TreeGrafter"/>
</dbReference>
<evidence type="ECO:0000256" key="3">
    <source>
        <dbReference type="ARBA" id="ARBA00022759"/>
    </source>
</evidence>
<name>A0A1F7UQQ9_9BACT</name>
<dbReference type="EMBL" id="MGEJ01000017">
    <property type="protein sequence ID" value="OGL80007.1"/>
    <property type="molecule type" value="Genomic_DNA"/>
</dbReference>